<dbReference type="EMBL" id="JBHTCC010000003">
    <property type="protein sequence ID" value="MFC7299682.1"/>
    <property type="molecule type" value="Genomic_DNA"/>
</dbReference>
<accession>A0ABW2J8X5</accession>
<reference evidence="2" key="1">
    <citation type="journal article" date="2019" name="Int. J. Syst. Evol. Microbiol.">
        <title>The Global Catalogue of Microorganisms (GCM) 10K type strain sequencing project: providing services to taxonomists for standard genome sequencing and annotation.</title>
        <authorList>
            <consortium name="The Broad Institute Genomics Platform"/>
            <consortium name="The Broad Institute Genome Sequencing Center for Infectious Disease"/>
            <person name="Wu L."/>
            <person name="Ma J."/>
        </authorList>
    </citation>
    <scope>NUCLEOTIDE SEQUENCE [LARGE SCALE GENOMIC DNA]</scope>
    <source>
        <strain evidence="2">CCUG 36956</strain>
    </source>
</reference>
<proteinExistence type="predicted"/>
<comment type="caution">
    <text evidence="1">The sequence shown here is derived from an EMBL/GenBank/DDBJ whole genome shotgun (WGS) entry which is preliminary data.</text>
</comment>
<feature type="non-terminal residue" evidence="1">
    <location>
        <position position="55"/>
    </location>
</feature>
<evidence type="ECO:0000313" key="2">
    <source>
        <dbReference type="Proteomes" id="UP001596379"/>
    </source>
</evidence>
<sequence length="55" mass="6433">MVHRTRIIYTDSQKALMWDRWKKGESLQQIAQLFDRNHSSVQRILADSGGIRPPP</sequence>
<evidence type="ECO:0000313" key="1">
    <source>
        <dbReference type="EMBL" id="MFC7299682.1"/>
    </source>
</evidence>
<protein>
    <submittedName>
        <fullName evidence="1">IS30 family transposase</fullName>
    </submittedName>
</protein>
<dbReference type="Proteomes" id="UP001596379">
    <property type="component" value="Unassembled WGS sequence"/>
</dbReference>
<organism evidence="1 2">
    <name type="scientific">Herminiimonas aquatilis</name>
    <dbReference type="NCBI Taxonomy" id="345342"/>
    <lineage>
        <taxon>Bacteria</taxon>
        <taxon>Pseudomonadati</taxon>
        <taxon>Pseudomonadota</taxon>
        <taxon>Betaproteobacteria</taxon>
        <taxon>Burkholderiales</taxon>
        <taxon>Oxalobacteraceae</taxon>
        <taxon>Herminiimonas</taxon>
    </lineage>
</organism>
<keyword evidence="2" id="KW-1185">Reference proteome</keyword>
<name>A0ABW2J8X5_9BURK</name>
<gene>
    <name evidence="1" type="ORF">ACFQO0_14660</name>
</gene>